<keyword evidence="1" id="KW-1015">Disulfide bond</keyword>
<dbReference type="Proteomes" id="UP001059596">
    <property type="component" value="Unassembled WGS sequence"/>
</dbReference>
<name>A0A9Q0BS95_9MUSC</name>
<evidence type="ECO:0000256" key="1">
    <source>
        <dbReference type="ARBA" id="ARBA00023157"/>
    </source>
</evidence>
<dbReference type="AlphaFoldDB" id="A0A9Q0BS95"/>
<dbReference type="InterPro" id="IPR014716">
    <property type="entry name" value="Fibrinogen_a/b/g_C_1"/>
</dbReference>
<evidence type="ECO:0000259" key="4">
    <source>
        <dbReference type="PROSITE" id="PS51406"/>
    </source>
</evidence>
<feature type="domain" description="Fibrinogen C-terminal" evidence="4">
    <location>
        <begin position="229"/>
        <end position="446"/>
    </location>
</feature>
<dbReference type="Pfam" id="PF00147">
    <property type="entry name" value="Fibrinogen_C"/>
    <property type="match status" value="1"/>
</dbReference>
<dbReference type="SMART" id="SM00186">
    <property type="entry name" value="FBG"/>
    <property type="match status" value="1"/>
</dbReference>
<dbReference type="Gene3D" id="3.90.215.10">
    <property type="entry name" value="Gamma Fibrinogen, chain A, domain 1"/>
    <property type="match status" value="1"/>
</dbReference>
<dbReference type="InterPro" id="IPR002181">
    <property type="entry name" value="Fibrinogen_a/b/g_C_dom"/>
</dbReference>
<dbReference type="PANTHER" id="PTHR19143">
    <property type="entry name" value="FIBRINOGEN/TENASCIN/ANGIOPOEITIN"/>
    <property type="match status" value="1"/>
</dbReference>
<dbReference type="InterPro" id="IPR020837">
    <property type="entry name" value="Fibrinogen_CS"/>
</dbReference>
<dbReference type="PROSITE" id="PS00514">
    <property type="entry name" value="FIBRINOGEN_C_1"/>
    <property type="match status" value="1"/>
</dbReference>
<reference evidence="5" key="1">
    <citation type="journal article" date="2023" name="Genome Biol. Evol.">
        <title>Long-read-based Genome Assembly of Drosophila gunungcola Reveals Fewer Chemosensory Genes in Flower-breeding Species.</title>
        <authorList>
            <person name="Negi A."/>
            <person name="Liao B.Y."/>
            <person name="Yeh S.D."/>
        </authorList>
    </citation>
    <scope>NUCLEOTIDE SEQUENCE</scope>
    <source>
        <strain evidence="5">Sukarami</strain>
    </source>
</reference>
<evidence type="ECO:0000256" key="3">
    <source>
        <dbReference type="SAM" id="SignalP"/>
    </source>
</evidence>
<accession>A0A9Q0BS95</accession>
<sequence length="447" mass="51299">MKSSLLVLFLSYLLLEEPVLSVADPVENLQQETKNQNSEDQCNSYCFSVFKPVLDHFVELKRAANASDELRIKINTLESSKKDLQIQLSNAEAVDKTSKLLINLKDEQIKEMSKQLKEKDDKIKNQSEQLKKNDETIRKLQGQLAIAKVQNENKDKLIRIQEDQMKDKTELIENKEELIQLKDQQIKDKDERLKIKISQINDHYSENLKNSNQINELTNQVKSVSEKLTEKTEMLSRCSRLDSCPSKGPSGIYNMKIRGTNAFEAPCNSAGWMTIQRRLNGSVDFNRNWDSYKNGFGDVNGEFFIGLQKLHLMTEAQPYELYVSLRDINGTSRYAKYDHFKVGSETESYELKTVGTYSGTAGDSLRYHGKVKFSTYDRDNDYSAGNCAEGHNGGWWFNKCAKSSLNGKYYKNGQKQDVYGIVWGTWKDFDFTISLTFAEMMIRPKSG</sequence>
<evidence type="ECO:0000313" key="6">
    <source>
        <dbReference type="Proteomes" id="UP001059596"/>
    </source>
</evidence>
<dbReference type="OrthoDB" id="6145874at2759"/>
<evidence type="ECO:0000256" key="2">
    <source>
        <dbReference type="SAM" id="Coils"/>
    </source>
</evidence>
<proteinExistence type="predicted"/>
<protein>
    <recommendedName>
        <fullName evidence="4">Fibrinogen C-terminal domain-containing protein</fullName>
    </recommendedName>
</protein>
<dbReference type="GO" id="GO:0005615">
    <property type="term" value="C:extracellular space"/>
    <property type="evidence" value="ECO:0007669"/>
    <property type="project" value="TreeGrafter"/>
</dbReference>
<gene>
    <name evidence="5" type="ORF">M5D96_003225</name>
</gene>
<feature type="coiled-coil region" evidence="2">
    <location>
        <begin position="60"/>
        <end position="234"/>
    </location>
</feature>
<dbReference type="PROSITE" id="PS51406">
    <property type="entry name" value="FIBRINOGEN_C_2"/>
    <property type="match status" value="1"/>
</dbReference>
<organism evidence="5 6">
    <name type="scientific">Drosophila gunungcola</name>
    <name type="common">fruit fly</name>
    <dbReference type="NCBI Taxonomy" id="103775"/>
    <lineage>
        <taxon>Eukaryota</taxon>
        <taxon>Metazoa</taxon>
        <taxon>Ecdysozoa</taxon>
        <taxon>Arthropoda</taxon>
        <taxon>Hexapoda</taxon>
        <taxon>Insecta</taxon>
        <taxon>Pterygota</taxon>
        <taxon>Neoptera</taxon>
        <taxon>Endopterygota</taxon>
        <taxon>Diptera</taxon>
        <taxon>Brachycera</taxon>
        <taxon>Muscomorpha</taxon>
        <taxon>Ephydroidea</taxon>
        <taxon>Drosophilidae</taxon>
        <taxon>Drosophila</taxon>
        <taxon>Sophophora</taxon>
    </lineage>
</organism>
<comment type="caution">
    <text evidence="5">The sequence shown here is derived from an EMBL/GenBank/DDBJ whole genome shotgun (WGS) entry which is preliminary data.</text>
</comment>
<dbReference type="InterPro" id="IPR050373">
    <property type="entry name" value="Fibrinogen_C-term_domain"/>
</dbReference>
<dbReference type="InterPro" id="IPR036056">
    <property type="entry name" value="Fibrinogen-like_C"/>
</dbReference>
<evidence type="ECO:0000313" key="5">
    <source>
        <dbReference type="EMBL" id="KAI8041929.1"/>
    </source>
</evidence>
<keyword evidence="2" id="KW-0175">Coiled coil</keyword>
<dbReference type="PANTHER" id="PTHR19143:SF327">
    <property type="entry name" value="FI21813P1-RELATED"/>
    <property type="match status" value="1"/>
</dbReference>
<dbReference type="SUPFAM" id="SSF56496">
    <property type="entry name" value="Fibrinogen C-terminal domain-like"/>
    <property type="match status" value="1"/>
</dbReference>
<feature type="chain" id="PRO_5040271053" description="Fibrinogen C-terminal domain-containing protein" evidence="3">
    <location>
        <begin position="24"/>
        <end position="447"/>
    </location>
</feature>
<dbReference type="CDD" id="cd00087">
    <property type="entry name" value="FReD"/>
    <property type="match status" value="1"/>
</dbReference>
<feature type="signal peptide" evidence="3">
    <location>
        <begin position="1"/>
        <end position="23"/>
    </location>
</feature>
<dbReference type="EMBL" id="JAMKOV010000002">
    <property type="protein sequence ID" value="KAI8041929.1"/>
    <property type="molecule type" value="Genomic_DNA"/>
</dbReference>
<keyword evidence="3" id="KW-0732">Signal</keyword>
<keyword evidence="6" id="KW-1185">Reference proteome</keyword>